<reference evidence="2 3" key="1">
    <citation type="submission" date="2015-07" db="EMBL/GenBank/DDBJ databases">
        <title>Genome sequences of 64 non-O157:H7 Shiga toxin-producing Escherichia coli strains.</title>
        <authorList>
            <person name="Gonzalez-Escalona N."/>
            <person name="Toro M."/>
            <person name="Timme R."/>
            <person name="Payne J."/>
        </authorList>
    </citation>
    <scope>NUCLEOTIDE SEQUENCE [LARGE SCALE GENOMIC DNA]</scope>
    <source>
        <strain evidence="2 3">CFSAN026843</strain>
    </source>
</reference>
<sequence length="263" mass="28957">MSGYGIQLINDYGLTVADAEDVNYVLRSAGQFSNGHFISGGNTTSAISLITTGMNSPLLFLKMNTNNSRLTQKTGVNKLSPDFVNPGTYISVTSIDVFKWWNINIGTVQYYIFDKWIPPERSSYGMQLFDGSGGIIFDSGWYFLKLRDVKWLEPQYPNHSGHESGSNWSNVGHVSDDVNNTALSMPLGRGWIESSLQGGYYYNECCHLDGNGNLYISIIPTGVYLDISPTGGWVGSMKTQVMVADVSGLPTNYNPVEIRNVNG</sequence>
<dbReference type="PATRIC" id="fig|562.11292.peg.1458"/>
<dbReference type="EMBL" id="LGZN01000150">
    <property type="protein sequence ID" value="KNF57947.1"/>
    <property type="molecule type" value="Genomic_DNA"/>
</dbReference>
<dbReference type="RefSeq" id="WP_000017388.1">
    <property type="nucleotide sequence ID" value="NZ_BFKI01000117.1"/>
</dbReference>
<organism evidence="2 3">
    <name type="scientific">Escherichia coli</name>
    <dbReference type="NCBI Taxonomy" id="562"/>
    <lineage>
        <taxon>Bacteria</taxon>
        <taxon>Pseudomonadati</taxon>
        <taxon>Pseudomonadota</taxon>
        <taxon>Gammaproteobacteria</taxon>
        <taxon>Enterobacterales</taxon>
        <taxon>Enterobacteriaceae</taxon>
        <taxon>Escherichia</taxon>
    </lineage>
</organism>
<comment type="caution">
    <text evidence="2">The sequence shown here is derived from an EMBL/GenBank/DDBJ whole genome shotgun (WGS) entry which is preliminary data.</text>
</comment>
<dbReference type="EMBL" id="BFXY01000059">
    <property type="protein sequence ID" value="GDH40377.1"/>
    <property type="molecule type" value="Genomic_DNA"/>
</dbReference>
<evidence type="ECO:0000313" key="3">
    <source>
        <dbReference type="Proteomes" id="UP000037564"/>
    </source>
</evidence>
<accession>A0A0B0VD36</accession>
<evidence type="ECO:0000313" key="4">
    <source>
        <dbReference type="Proteomes" id="UP000303027"/>
    </source>
</evidence>
<name>A0A0B0VD36_ECOLX</name>
<dbReference type="AlphaFoldDB" id="A0A0B0VD36"/>
<dbReference type="Proteomes" id="UP000037564">
    <property type="component" value="Unassembled WGS sequence"/>
</dbReference>
<protein>
    <submittedName>
        <fullName evidence="2">Uncharacterized protein</fullName>
    </submittedName>
</protein>
<evidence type="ECO:0000313" key="2">
    <source>
        <dbReference type="EMBL" id="KNF57947.1"/>
    </source>
</evidence>
<evidence type="ECO:0000313" key="1">
    <source>
        <dbReference type="EMBL" id="GDH40377.1"/>
    </source>
</evidence>
<gene>
    <name evidence="1" type="ORF">BvCmsKKP061_02035</name>
    <name evidence="2" type="ORF">WR15_27965</name>
</gene>
<proteinExistence type="predicted"/>
<dbReference type="Proteomes" id="UP000303027">
    <property type="component" value="Unassembled WGS sequence"/>
</dbReference>
<reference evidence="1 4" key="2">
    <citation type="submission" date="2018-04" db="EMBL/GenBank/DDBJ databases">
        <title>Large scale genomics of bovine and human commensal E. coli to reveal the emerging process of EHEC.</title>
        <authorList>
            <person name="Arimizu Y."/>
            <person name="Ogura Y."/>
        </authorList>
    </citation>
    <scope>NUCLEOTIDE SEQUENCE [LARGE SCALE GENOMIC DNA]</scope>
    <source>
        <strain evidence="1 4">KK-P061</strain>
    </source>
</reference>